<dbReference type="AlphaFoldDB" id="A0A8H6Z4W1"/>
<evidence type="ECO:0000313" key="1">
    <source>
        <dbReference type="EMBL" id="KAF7372618.1"/>
    </source>
</evidence>
<accession>A0A8H6Z4W1</accession>
<dbReference type="EMBL" id="JACAZI010000001">
    <property type="protein sequence ID" value="KAF7372618.1"/>
    <property type="molecule type" value="Genomic_DNA"/>
</dbReference>
<reference evidence="1" key="1">
    <citation type="submission" date="2020-05" db="EMBL/GenBank/DDBJ databases">
        <title>Mycena genomes resolve the evolution of fungal bioluminescence.</title>
        <authorList>
            <person name="Tsai I.J."/>
        </authorList>
    </citation>
    <scope>NUCLEOTIDE SEQUENCE</scope>
    <source>
        <strain evidence="1">CCC161011</strain>
    </source>
</reference>
<name>A0A8H6Z4W1_9AGAR</name>
<dbReference type="Proteomes" id="UP000620124">
    <property type="component" value="Unassembled WGS sequence"/>
</dbReference>
<protein>
    <submittedName>
        <fullName evidence="1">Uncharacterized protein</fullName>
    </submittedName>
</protein>
<gene>
    <name evidence="1" type="ORF">MVEN_00124900</name>
</gene>
<sequence>MSRRGVARGIGESVCGRRAGVRVVRGEDTDTYQTGAMPQEHLQMTATARGQIGHYPLRCCGDFDIARNGHVFLFSIDDRDSLPTHCCSFHSSYVYLYLLSLGIPFSSFAASPRTLYPSVLPQIHPRGLSSVPRTHGTSMGWLRRASLCTFATTTGGAGDDVARAGVRVVRGEDTDTYQTGAMPQEHLQMTATARGQIGHYPLRCCGDFDIARNGHVFLFSIDDRDSLPTHCCSFHSSYVYLYLLSLGIPFSSFAASPRTLYPSVLPQIHPRGLSSVPRTHGTSMGWLRRASLCTFATTTGGAGDDVARVGAGGAVGGDEREAE</sequence>
<comment type="caution">
    <text evidence="1">The sequence shown here is derived from an EMBL/GenBank/DDBJ whole genome shotgun (WGS) entry which is preliminary data.</text>
</comment>
<proteinExistence type="predicted"/>
<organism evidence="1 2">
    <name type="scientific">Mycena venus</name>
    <dbReference type="NCBI Taxonomy" id="2733690"/>
    <lineage>
        <taxon>Eukaryota</taxon>
        <taxon>Fungi</taxon>
        <taxon>Dikarya</taxon>
        <taxon>Basidiomycota</taxon>
        <taxon>Agaricomycotina</taxon>
        <taxon>Agaricomycetes</taxon>
        <taxon>Agaricomycetidae</taxon>
        <taxon>Agaricales</taxon>
        <taxon>Marasmiineae</taxon>
        <taxon>Mycenaceae</taxon>
        <taxon>Mycena</taxon>
    </lineage>
</organism>
<keyword evidence="2" id="KW-1185">Reference proteome</keyword>
<evidence type="ECO:0000313" key="2">
    <source>
        <dbReference type="Proteomes" id="UP000620124"/>
    </source>
</evidence>